<feature type="compositionally biased region" description="Basic residues" evidence="1">
    <location>
        <begin position="67"/>
        <end position="84"/>
    </location>
</feature>
<keyword evidence="3" id="KW-1185">Reference proteome</keyword>
<sequence>MFVPVCACMRALVFVYVRRPHREKRVYVDVFYKYDRSSCIVVTERTMGNRIWENKQFLQLHSWPRRATKPARKRCSGGRKQQRSRGHDPQKLSARSRNTKMIIFRMKNQLSCRHGGDGARAAAREFGAGGPNFLHFAALKDNSWLTSPKKFCFFVELSHTESVNSNKNHNNTRPRDAKSPNFVHCTRVHCLLIFALTPGKALCYGMIESPPREWFYFEPHSSEFIIFSVFAMKIETTCAIADSIYLFSEHTYEKYSSQRKRSDARRSPADYIHSGPHRN</sequence>
<comment type="caution">
    <text evidence="2">The sequence shown here is derived from an EMBL/GenBank/DDBJ whole genome shotgun (WGS) entry which is preliminary data.</text>
</comment>
<name>A0A4C1X9J6_EUMVA</name>
<dbReference type="AlphaFoldDB" id="A0A4C1X9J6"/>
<proteinExistence type="predicted"/>
<feature type="region of interest" description="Disordered" evidence="1">
    <location>
        <begin position="67"/>
        <end position="93"/>
    </location>
</feature>
<organism evidence="2 3">
    <name type="scientific">Eumeta variegata</name>
    <name type="common">Bagworm moth</name>
    <name type="synonym">Eumeta japonica</name>
    <dbReference type="NCBI Taxonomy" id="151549"/>
    <lineage>
        <taxon>Eukaryota</taxon>
        <taxon>Metazoa</taxon>
        <taxon>Ecdysozoa</taxon>
        <taxon>Arthropoda</taxon>
        <taxon>Hexapoda</taxon>
        <taxon>Insecta</taxon>
        <taxon>Pterygota</taxon>
        <taxon>Neoptera</taxon>
        <taxon>Endopterygota</taxon>
        <taxon>Lepidoptera</taxon>
        <taxon>Glossata</taxon>
        <taxon>Ditrysia</taxon>
        <taxon>Tineoidea</taxon>
        <taxon>Psychidae</taxon>
        <taxon>Oiketicinae</taxon>
        <taxon>Eumeta</taxon>
    </lineage>
</organism>
<evidence type="ECO:0000313" key="3">
    <source>
        <dbReference type="Proteomes" id="UP000299102"/>
    </source>
</evidence>
<feature type="region of interest" description="Disordered" evidence="1">
    <location>
        <begin position="257"/>
        <end position="279"/>
    </location>
</feature>
<evidence type="ECO:0000256" key="1">
    <source>
        <dbReference type="SAM" id="MobiDB-lite"/>
    </source>
</evidence>
<reference evidence="2 3" key="1">
    <citation type="journal article" date="2019" name="Commun. Biol.">
        <title>The bagworm genome reveals a unique fibroin gene that provides high tensile strength.</title>
        <authorList>
            <person name="Kono N."/>
            <person name="Nakamura H."/>
            <person name="Ohtoshi R."/>
            <person name="Tomita M."/>
            <person name="Numata K."/>
            <person name="Arakawa K."/>
        </authorList>
    </citation>
    <scope>NUCLEOTIDE SEQUENCE [LARGE SCALE GENOMIC DNA]</scope>
</reference>
<protein>
    <submittedName>
        <fullName evidence="2">Uncharacterized protein</fullName>
    </submittedName>
</protein>
<gene>
    <name evidence="2" type="ORF">EVAR_48679_1</name>
</gene>
<evidence type="ECO:0000313" key="2">
    <source>
        <dbReference type="EMBL" id="GBP59710.1"/>
    </source>
</evidence>
<accession>A0A4C1X9J6</accession>
<dbReference type="EMBL" id="BGZK01000768">
    <property type="protein sequence ID" value="GBP59710.1"/>
    <property type="molecule type" value="Genomic_DNA"/>
</dbReference>
<dbReference type="Proteomes" id="UP000299102">
    <property type="component" value="Unassembled WGS sequence"/>
</dbReference>